<protein>
    <submittedName>
        <fullName evidence="2">Uncharacterized protein</fullName>
    </submittedName>
</protein>
<sequence length="758" mass="84359">MARVRVSPPPSTDPPAHPPDPDLERLRRTSAVENNDQTLKEYRAWWKTEHAAYATVSTPTFDYSEQLPEDLRTLLRHAIKGDITATDTTRARCLQSLVALEQSDFWRLSLLDAFGLFGKLPLNNRDFLQNLRRLETPATTSATDRIQVFTALEKVASQRRDRVLRPWARSNVAKNREWAAYDVYAVLRDLQAKQSAAVEGSSSDSNEQISTSSPIRNKGKDGTDHRVLGSQENAGHDEQCEDEEDQGDDNGSVEGDQEQQTHKPEQAEDERDIEVGRGGFSNDGLVVEEGDSTSFFPRLRSLPPSDNESSELPPYFPRPRDRTPTPPSPSPTLTPTPIPTSKQPTDLCTHMSVHTKRPLPDPDEVMALGCKKSKRTRRHTKSLMPITASRPAASLSASIAAIAVWTELLEQACDCLVFSQTYEQNSHALRAATVSPSPTQSHCVFFRPEQHHTEWQLLYLDFQTKRASTFRPFRSATAPNHGECLLESLSHTIRGIKFDHKVVELIPDVNDPDTTEHDPPQNSHLLVAAVAAFLCSDDGPPEQVSPRLWARILDFLEAHATDTHESPDLDPSTLFPLNDPTECERIARQEARPDFPPTSSASSAPLALQQLEEAWQVAEAVCTNFEDVEHRVAFLVAEAQVIRKIIKAVGRTGTNTTPANRAGQLTKELEKLQAGFEQLEKLGWPAGTSREDYLVNLDKTKQGIAEAEKTPAQSAIGSAAAQLDSKVCSIIADFGEYKRCYRRAREMLEDGMRALHAK</sequence>
<reference evidence="2" key="1">
    <citation type="submission" date="2021-12" db="EMBL/GenBank/DDBJ databases">
        <authorList>
            <person name="Zaccaron A."/>
            <person name="Stergiopoulos I."/>
        </authorList>
    </citation>
    <scope>NUCLEOTIDE SEQUENCE</scope>
    <source>
        <strain evidence="2">Race5_Kim</strain>
    </source>
</reference>
<dbReference type="Proteomes" id="UP000756132">
    <property type="component" value="Chromosome 14"/>
</dbReference>
<proteinExistence type="predicted"/>
<evidence type="ECO:0000313" key="3">
    <source>
        <dbReference type="Proteomes" id="UP000756132"/>
    </source>
</evidence>
<accession>A0A9Q8PMW3</accession>
<feature type="region of interest" description="Disordered" evidence="1">
    <location>
        <begin position="1"/>
        <end position="32"/>
    </location>
</feature>
<dbReference type="GeneID" id="71994528"/>
<dbReference type="OMA" id="HATDTHE"/>
<name>A0A9Q8PMW3_PASFU</name>
<feature type="compositionally biased region" description="Polar residues" evidence="1">
    <location>
        <begin position="200"/>
        <end position="215"/>
    </location>
</feature>
<evidence type="ECO:0000313" key="2">
    <source>
        <dbReference type="EMBL" id="UJO25413.1"/>
    </source>
</evidence>
<gene>
    <name evidence="2" type="ORF">CLAFUR5_14650</name>
</gene>
<dbReference type="AlphaFoldDB" id="A0A9Q8PMW3"/>
<reference evidence="2" key="2">
    <citation type="journal article" date="2022" name="Microb. Genom.">
        <title>A chromosome-scale genome assembly of the tomato pathogen Cladosporium fulvum reveals a compartmentalized genome architecture and the presence of a dispensable chromosome.</title>
        <authorList>
            <person name="Zaccaron A.Z."/>
            <person name="Chen L.H."/>
            <person name="Samaras A."/>
            <person name="Stergiopoulos I."/>
        </authorList>
    </citation>
    <scope>NUCLEOTIDE SEQUENCE</scope>
    <source>
        <strain evidence="2">Race5_Kim</strain>
    </source>
</reference>
<dbReference type="OrthoDB" id="10645057at2759"/>
<keyword evidence="3" id="KW-1185">Reference proteome</keyword>
<dbReference type="KEGG" id="ffu:CLAFUR5_14650"/>
<feature type="compositionally biased region" description="Pro residues" evidence="1">
    <location>
        <begin position="324"/>
        <end position="338"/>
    </location>
</feature>
<evidence type="ECO:0000256" key="1">
    <source>
        <dbReference type="SAM" id="MobiDB-lite"/>
    </source>
</evidence>
<feature type="compositionally biased region" description="Acidic residues" evidence="1">
    <location>
        <begin position="239"/>
        <end position="248"/>
    </location>
</feature>
<feature type="region of interest" description="Disordered" evidence="1">
    <location>
        <begin position="196"/>
        <end position="346"/>
    </location>
</feature>
<feature type="compositionally biased region" description="Basic and acidic residues" evidence="1">
    <location>
        <begin position="218"/>
        <end position="227"/>
    </location>
</feature>
<feature type="compositionally biased region" description="Pro residues" evidence="1">
    <location>
        <begin position="7"/>
        <end position="18"/>
    </location>
</feature>
<organism evidence="2 3">
    <name type="scientific">Passalora fulva</name>
    <name type="common">Tomato leaf mold</name>
    <name type="synonym">Cladosporium fulvum</name>
    <dbReference type="NCBI Taxonomy" id="5499"/>
    <lineage>
        <taxon>Eukaryota</taxon>
        <taxon>Fungi</taxon>
        <taxon>Dikarya</taxon>
        <taxon>Ascomycota</taxon>
        <taxon>Pezizomycotina</taxon>
        <taxon>Dothideomycetes</taxon>
        <taxon>Dothideomycetidae</taxon>
        <taxon>Mycosphaerellales</taxon>
        <taxon>Mycosphaerellaceae</taxon>
        <taxon>Fulvia</taxon>
    </lineage>
</organism>
<dbReference type="EMBL" id="CP090176">
    <property type="protein sequence ID" value="UJO25413.1"/>
    <property type="molecule type" value="Genomic_DNA"/>
</dbReference>
<dbReference type="RefSeq" id="XP_047769779.1">
    <property type="nucleotide sequence ID" value="XM_047913798.1"/>
</dbReference>